<protein>
    <recommendedName>
        <fullName evidence="1">Reverse transcriptase domain-containing protein</fullName>
    </recommendedName>
</protein>
<dbReference type="PROSITE" id="PS50878">
    <property type="entry name" value="RT_POL"/>
    <property type="match status" value="1"/>
</dbReference>
<evidence type="ECO:0000259" key="1">
    <source>
        <dbReference type="PROSITE" id="PS50878"/>
    </source>
</evidence>
<proteinExistence type="predicted"/>
<dbReference type="CDD" id="cd00304">
    <property type="entry name" value="RT_like"/>
    <property type="match status" value="1"/>
</dbReference>
<evidence type="ECO:0000313" key="4">
    <source>
        <dbReference type="Proteomes" id="UP000682733"/>
    </source>
</evidence>
<comment type="caution">
    <text evidence="3">The sequence shown here is derived from an EMBL/GenBank/DDBJ whole genome shotgun (WGS) entry which is preliminary data.</text>
</comment>
<dbReference type="AlphaFoldDB" id="A0A8S2HD38"/>
<feature type="domain" description="Reverse transcriptase" evidence="1">
    <location>
        <begin position="1"/>
        <end position="101"/>
    </location>
</feature>
<dbReference type="Proteomes" id="UP000677228">
    <property type="component" value="Unassembled WGS sequence"/>
</dbReference>
<dbReference type="PANTHER" id="PTHR21301:SF10">
    <property type="entry name" value="REVERSE TRANSCRIPTASE DOMAIN-CONTAINING PROTEIN"/>
    <property type="match status" value="1"/>
</dbReference>
<dbReference type="InterPro" id="IPR058912">
    <property type="entry name" value="HTH_animal"/>
</dbReference>
<evidence type="ECO:0000313" key="2">
    <source>
        <dbReference type="EMBL" id="CAF0846056.1"/>
    </source>
</evidence>
<dbReference type="EMBL" id="CAJNOK010002134">
    <property type="protein sequence ID" value="CAF0846056.1"/>
    <property type="molecule type" value="Genomic_DNA"/>
</dbReference>
<sequence length="405" mass="47019">MGFSLSSLLADIVLSDFIEKYWDRARFPFAYFGRYVDDGLLISELSEDQVKELVEDLNSKTTNLKFTFEFEKNNQLPFLDVLIAIDKINEKFTTSWFRKETASNYLLNFHSNHNSAIKNNIVKNMTNRVLVANNGHKNEKDLNDLQKILENSQFPKNIKNRIKKEVNDNLSRSNNVNNNQQCSGIVVIPHLNGITERLKRDLKKHQIKTFTQHSKSIGSILNKTKLIALNKLGAKKKDSTVFAKNAIYGIPGKCGCIYVGETEDFERRHKQHMSNVKYHRVNESERVQHLFVSNSSCSIQFEKSLIFDREENKHRRKVLETVYSIVNKSYNNKRMICNQWKVSISKWIREKSGGLFRTKTINSNNNSHHNSQINSHNIVSQQVILGLNQKGKYSLRAQLRAKYKF</sequence>
<dbReference type="PANTHER" id="PTHR21301">
    <property type="entry name" value="REVERSE TRANSCRIPTASE"/>
    <property type="match status" value="1"/>
</dbReference>
<dbReference type="EMBL" id="CAJOBA010002134">
    <property type="protein sequence ID" value="CAF3631275.1"/>
    <property type="molecule type" value="Genomic_DNA"/>
</dbReference>
<reference evidence="3" key="1">
    <citation type="submission" date="2021-02" db="EMBL/GenBank/DDBJ databases">
        <authorList>
            <person name="Nowell W R."/>
        </authorList>
    </citation>
    <scope>NUCLEOTIDE SEQUENCE</scope>
</reference>
<evidence type="ECO:0000313" key="3">
    <source>
        <dbReference type="EMBL" id="CAF3631275.1"/>
    </source>
</evidence>
<dbReference type="Proteomes" id="UP000682733">
    <property type="component" value="Unassembled WGS sequence"/>
</dbReference>
<gene>
    <name evidence="2" type="ORF">OVA965_LOCUS6897</name>
    <name evidence="3" type="ORF">TMI583_LOCUS6893</name>
</gene>
<dbReference type="Pfam" id="PF26215">
    <property type="entry name" value="HTH_animal"/>
    <property type="match status" value="1"/>
</dbReference>
<accession>A0A8S2HD38</accession>
<organism evidence="3 4">
    <name type="scientific">Didymodactylos carnosus</name>
    <dbReference type="NCBI Taxonomy" id="1234261"/>
    <lineage>
        <taxon>Eukaryota</taxon>
        <taxon>Metazoa</taxon>
        <taxon>Spiralia</taxon>
        <taxon>Gnathifera</taxon>
        <taxon>Rotifera</taxon>
        <taxon>Eurotatoria</taxon>
        <taxon>Bdelloidea</taxon>
        <taxon>Philodinida</taxon>
        <taxon>Philodinidae</taxon>
        <taxon>Didymodactylos</taxon>
    </lineage>
</organism>
<name>A0A8S2HD38_9BILA</name>
<dbReference type="InterPro" id="IPR000477">
    <property type="entry name" value="RT_dom"/>
</dbReference>